<dbReference type="SMART" id="SM00110">
    <property type="entry name" value="C1Q"/>
    <property type="match status" value="1"/>
</dbReference>
<accession>A0A8S3S1V6</accession>
<dbReference type="Proteomes" id="UP000683360">
    <property type="component" value="Unassembled WGS sequence"/>
</dbReference>
<organism evidence="4 5">
    <name type="scientific">Mytilus edulis</name>
    <name type="common">Blue mussel</name>
    <dbReference type="NCBI Taxonomy" id="6550"/>
    <lineage>
        <taxon>Eukaryota</taxon>
        <taxon>Metazoa</taxon>
        <taxon>Spiralia</taxon>
        <taxon>Lophotrochozoa</taxon>
        <taxon>Mollusca</taxon>
        <taxon>Bivalvia</taxon>
        <taxon>Autobranchia</taxon>
        <taxon>Pteriomorphia</taxon>
        <taxon>Mytilida</taxon>
        <taxon>Mytiloidea</taxon>
        <taxon>Mytilidae</taxon>
        <taxon>Mytilinae</taxon>
        <taxon>Mytilus</taxon>
    </lineage>
</organism>
<evidence type="ECO:0000259" key="3">
    <source>
        <dbReference type="PROSITE" id="PS50871"/>
    </source>
</evidence>
<dbReference type="InterPro" id="IPR001073">
    <property type="entry name" value="C1q_dom"/>
</dbReference>
<evidence type="ECO:0000256" key="1">
    <source>
        <dbReference type="ARBA" id="ARBA00004613"/>
    </source>
</evidence>
<keyword evidence="5" id="KW-1185">Reference proteome</keyword>
<name>A0A8S3S1V6_MYTED</name>
<dbReference type="EMBL" id="CAJPWZ010001319">
    <property type="protein sequence ID" value="CAG2212958.1"/>
    <property type="molecule type" value="Genomic_DNA"/>
</dbReference>
<protein>
    <recommendedName>
        <fullName evidence="3">C1q domain-containing protein</fullName>
    </recommendedName>
</protein>
<dbReference type="OrthoDB" id="6161780at2759"/>
<gene>
    <name evidence="4" type="ORF">MEDL_26857</name>
</gene>
<dbReference type="PANTHER" id="PTHR15427:SF50">
    <property type="entry name" value="COMPLEMENT C1Q TUMOR NECROSIS FACTOR-RELATED PROTEIN 2-LIKE"/>
    <property type="match status" value="1"/>
</dbReference>
<dbReference type="Pfam" id="PF00386">
    <property type="entry name" value="C1q"/>
    <property type="match status" value="1"/>
</dbReference>
<evidence type="ECO:0000256" key="2">
    <source>
        <dbReference type="ARBA" id="ARBA00022525"/>
    </source>
</evidence>
<dbReference type="PRINTS" id="PR00007">
    <property type="entry name" value="COMPLEMNTC1Q"/>
</dbReference>
<comment type="subcellular location">
    <subcellularLocation>
        <location evidence="1">Secreted</location>
    </subcellularLocation>
</comment>
<reference evidence="4" key="1">
    <citation type="submission" date="2021-03" db="EMBL/GenBank/DDBJ databases">
        <authorList>
            <person name="Bekaert M."/>
        </authorList>
    </citation>
    <scope>NUCLEOTIDE SEQUENCE</scope>
</reference>
<keyword evidence="2" id="KW-0964">Secreted</keyword>
<dbReference type="InterPro" id="IPR008983">
    <property type="entry name" value="Tumour_necrosis_fac-like_dom"/>
</dbReference>
<dbReference type="PROSITE" id="PS50871">
    <property type="entry name" value="C1Q"/>
    <property type="match status" value="1"/>
</dbReference>
<evidence type="ECO:0000313" key="5">
    <source>
        <dbReference type="Proteomes" id="UP000683360"/>
    </source>
</evidence>
<evidence type="ECO:0000313" key="4">
    <source>
        <dbReference type="EMBL" id="CAG2212958.1"/>
    </source>
</evidence>
<dbReference type="Gene3D" id="2.60.120.40">
    <property type="match status" value="1"/>
</dbReference>
<dbReference type="GO" id="GO:0005576">
    <property type="term" value="C:extracellular region"/>
    <property type="evidence" value="ECO:0007669"/>
    <property type="project" value="UniProtKB-SubCell"/>
</dbReference>
<dbReference type="AlphaFoldDB" id="A0A8S3S1V6"/>
<comment type="caution">
    <text evidence="4">The sequence shown here is derived from an EMBL/GenBank/DDBJ whole genome shotgun (WGS) entry which is preliminary data.</text>
</comment>
<sequence>MSKTSAEIPTFDKDDSLSHSIFGRIQISEQNRSGNGYAKYSVFQESNLPDNSDTSEDIKRLLVEDNFPPVVAFSSTLDSHKENLGIRQTVVFEHVITNIGGGLDPNTSIFKAPITGVYHFDAIVMSHHGEDMETEIVKNGNGLVRLYSGNGDTWGVGMQSVGIQMNAGDDVWVRVLNNPPINDGNIRVFGSLWSSFSGFLVQYMSPHIQLYFLARLYFWFSMFVLL</sequence>
<dbReference type="PANTHER" id="PTHR15427">
    <property type="entry name" value="EMILIN ELASTIN MICROFIBRIL INTERFACE-LOCATED PROTEIN ELASTIN MICROFIBRIL INTERFACER"/>
    <property type="match status" value="1"/>
</dbReference>
<proteinExistence type="predicted"/>
<feature type="domain" description="C1q" evidence="3">
    <location>
        <begin position="66"/>
        <end position="207"/>
    </location>
</feature>
<dbReference type="SUPFAM" id="SSF49842">
    <property type="entry name" value="TNF-like"/>
    <property type="match status" value="1"/>
</dbReference>
<dbReference type="InterPro" id="IPR050392">
    <property type="entry name" value="Collagen/C1q_domain"/>
</dbReference>